<dbReference type="AlphaFoldDB" id="A0A1F8E032"/>
<organism evidence="2 3">
    <name type="scientific">Candidatus Wolfebacteria bacterium RIFOXYD1_FULL_48_65</name>
    <dbReference type="NCBI Taxonomy" id="1802561"/>
    <lineage>
        <taxon>Bacteria</taxon>
        <taxon>Candidatus Wolfeibacteriota</taxon>
    </lineage>
</organism>
<feature type="transmembrane region" description="Helical" evidence="1">
    <location>
        <begin position="12"/>
        <end position="35"/>
    </location>
</feature>
<dbReference type="EMBL" id="MGIV01000017">
    <property type="protein sequence ID" value="OGM94087.1"/>
    <property type="molecule type" value="Genomic_DNA"/>
</dbReference>
<evidence type="ECO:0000313" key="2">
    <source>
        <dbReference type="EMBL" id="OGM94087.1"/>
    </source>
</evidence>
<reference evidence="2 3" key="1">
    <citation type="journal article" date="2016" name="Nat. Commun.">
        <title>Thousands of microbial genomes shed light on interconnected biogeochemical processes in an aquifer system.</title>
        <authorList>
            <person name="Anantharaman K."/>
            <person name="Brown C.T."/>
            <person name="Hug L.A."/>
            <person name="Sharon I."/>
            <person name="Castelle C.J."/>
            <person name="Probst A.J."/>
            <person name="Thomas B.C."/>
            <person name="Singh A."/>
            <person name="Wilkins M.J."/>
            <person name="Karaoz U."/>
            <person name="Brodie E.L."/>
            <person name="Williams K.H."/>
            <person name="Hubbard S.S."/>
            <person name="Banfield J.F."/>
        </authorList>
    </citation>
    <scope>NUCLEOTIDE SEQUENCE [LARGE SCALE GENOMIC DNA]</scope>
</reference>
<gene>
    <name evidence="2" type="ORF">A2610_01800</name>
</gene>
<keyword evidence="1" id="KW-1133">Transmembrane helix</keyword>
<sequence length="130" mass="13489">MPEESPQKIIGLPETILVLMLVGIEELFEAAILVFTAGAGIMITEIMNAAMAALIEMYMLLRGGKGIKKLIVTPVCAVIDAATGGLAPGKFIGTAMGIWMINRPEKFGALESVAGAKKMATAPATSAARA</sequence>
<protein>
    <submittedName>
        <fullName evidence="2">Uncharacterized protein</fullName>
    </submittedName>
</protein>
<keyword evidence="1" id="KW-0472">Membrane</keyword>
<dbReference type="Proteomes" id="UP000179057">
    <property type="component" value="Unassembled WGS sequence"/>
</dbReference>
<evidence type="ECO:0000313" key="3">
    <source>
        <dbReference type="Proteomes" id="UP000179057"/>
    </source>
</evidence>
<feature type="transmembrane region" description="Helical" evidence="1">
    <location>
        <begin position="41"/>
        <end position="61"/>
    </location>
</feature>
<accession>A0A1F8E032</accession>
<keyword evidence="1" id="KW-0812">Transmembrane</keyword>
<name>A0A1F8E032_9BACT</name>
<comment type="caution">
    <text evidence="2">The sequence shown here is derived from an EMBL/GenBank/DDBJ whole genome shotgun (WGS) entry which is preliminary data.</text>
</comment>
<proteinExistence type="predicted"/>
<evidence type="ECO:0000256" key="1">
    <source>
        <dbReference type="SAM" id="Phobius"/>
    </source>
</evidence>